<reference evidence="1" key="1">
    <citation type="submission" date="2021-02" db="EMBL/GenBank/DDBJ databases">
        <authorList>
            <person name="Nowell W R."/>
        </authorList>
    </citation>
    <scope>NUCLEOTIDE SEQUENCE</scope>
</reference>
<dbReference type="EMBL" id="CAJOBJ010021156">
    <property type="protein sequence ID" value="CAF4215502.1"/>
    <property type="molecule type" value="Genomic_DNA"/>
</dbReference>
<sequence length="62" mass="7121">MPAYEYLESNNVYHSHDGDNDQQKIEIFKSQLKNVGRNNRTLPPSRMINQLAGSMKLTDAQL</sequence>
<evidence type="ECO:0000313" key="1">
    <source>
        <dbReference type="EMBL" id="CAF4215502.1"/>
    </source>
</evidence>
<evidence type="ECO:0000313" key="2">
    <source>
        <dbReference type="Proteomes" id="UP000681720"/>
    </source>
</evidence>
<protein>
    <submittedName>
        <fullName evidence="1">Uncharacterized protein</fullName>
    </submittedName>
</protein>
<name>A0A8S2S856_9BILA</name>
<gene>
    <name evidence="1" type="ORF">GIL414_LOCUS22159</name>
</gene>
<accession>A0A8S2S856</accession>
<dbReference type="AlphaFoldDB" id="A0A8S2S856"/>
<dbReference type="Proteomes" id="UP000681720">
    <property type="component" value="Unassembled WGS sequence"/>
</dbReference>
<organism evidence="1 2">
    <name type="scientific">Rotaria magnacalcarata</name>
    <dbReference type="NCBI Taxonomy" id="392030"/>
    <lineage>
        <taxon>Eukaryota</taxon>
        <taxon>Metazoa</taxon>
        <taxon>Spiralia</taxon>
        <taxon>Gnathifera</taxon>
        <taxon>Rotifera</taxon>
        <taxon>Eurotatoria</taxon>
        <taxon>Bdelloidea</taxon>
        <taxon>Philodinida</taxon>
        <taxon>Philodinidae</taxon>
        <taxon>Rotaria</taxon>
    </lineage>
</organism>
<proteinExistence type="predicted"/>
<feature type="non-terminal residue" evidence="1">
    <location>
        <position position="62"/>
    </location>
</feature>
<comment type="caution">
    <text evidence="1">The sequence shown here is derived from an EMBL/GenBank/DDBJ whole genome shotgun (WGS) entry which is preliminary data.</text>
</comment>